<evidence type="ECO:0000313" key="1">
    <source>
        <dbReference type="EMBL" id="CAF0715678.1"/>
    </source>
</evidence>
<dbReference type="OrthoDB" id="10219926at2759"/>
<keyword evidence="2" id="KW-1185">Reference proteome</keyword>
<sequence>MTEILRALSARETMLLKRPSSQSFVNSMRIKSKINLFENIELVKNAIHKWKILHPFLQANISPKDNDKFYFEINSNNSANKNLENVNLFYLNLDYKNLSKAHECEILNEISSLWIEKEFSNLITEKDTLLWRLTFLSIKSDELNNEFTYEVVLFLNHTISEGRNSSVIFFQLIDIISKLYNTENFSDLDKYKVFPSVEDFLIDYPKDLTGPVSSPILFRPKFLAHAKDTAFEMPEILKNYDFLNEKLVSIMNKDCVIELKDLLEISKRNCSKIKRLIIDKEKSLKLIQKCKQERVKVSSCLDLIVIISFKKLYRKYDLELKDIVFYTSICLRNLENSEDLQYLDDANMGFYVGGLLRIFKNNYDQNFEEILKDFWKISKNMSDEFHSDLAQNKNKYCPKFKAWINPMKK</sequence>
<evidence type="ECO:0008006" key="3">
    <source>
        <dbReference type="Google" id="ProtNLM"/>
    </source>
</evidence>
<dbReference type="PANTHER" id="PTHR28037">
    <property type="entry name" value="ALCOHOL O-ACETYLTRANSFERASE 1-RELATED"/>
    <property type="match status" value="1"/>
</dbReference>
<gene>
    <name evidence="1" type="ORF">OXX778_LOCUS1612</name>
</gene>
<accession>A0A813M867</accession>
<comment type="caution">
    <text evidence="1">The sequence shown here is derived from an EMBL/GenBank/DDBJ whole genome shotgun (WGS) entry which is preliminary data.</text>
</comment>
<dbReference type="PANTHER" id="PTHR28037:SF1">
    <property type="entry name" value="ALCOHOL O-ACETYLTRANSFERASE 1-RELATED"/>
    <property type="match status" value="1"/>
</dbReference>
<name>A0A813M867_9BILA</name>
<dbReference type="Proteomes" id="UP000663879">
    <property type="component" value="Unassembled WGS sequence"/>
</dbReference>
<evidence type="ECO:0000313" key="2">
    <source>
        <dbReference type="Proteomes" id="UP000663879"/>
    </source>
</evidence>
<reference evidence="1" key="1">
    <citation type="submission" date="2021-02" db="EMBL/GenBank/DDBJ databases">
        <authorList>
            <person name="Nowell W R."/>
        </authorList>
    </citation>
    <scope>NUCLEOTIDE SEQUENCE</scope>
    <source>
        <strain evidence="1">Ploen Becks lab</strain>
    </source>
</reference>
<organism evidence="1 2">
    <name type="scientific">Brachionus calyciflorus</name>
    <dbReference type="NCBI Taxonomy" id="104777"/>
    <lineage>
        <taxon>Eukaryota</taxon>
        <taxon>Metazoa</taxon>
        <taxon>Spiralia</taxon>
        <taxon>Gnathifera</taxon>
        <taxon>Rotifera</taxon>
        <taxon>Eurotatoria</taxon>
        <taxon>Monogononta</taxon>
        <taxon>Pseudotrocha</taxon>
        <taxon>Ploima</taxon>
        <taxon>Brachionidae</taxon>
        <taxon>Brachionus</taxon>
    </lineage>
</organism>
<dbReference type="AlphaFoldDB" id="A0A813M867"/>
<protein>
    <recommendedName>
        <fullName evidence="3">Alcohol acetyltransferase</fullName>
    </recommendedName>
</protein>
<dbReference type="EMBL" id="CAJNOC010000108">
    <property type="protein sequence ID" value="CAF0715678.1"/>
    <property type="molecule type" value="Genomic_DNA"/>
</dbReference>
<dbReference type="InterPro" id="IPR052058">
    <property type="entry name" value="Alcohol_O-acetyltransferase"/>
</dbReference>
<proteinExistence type="predicted"/>